<dbReference type="AlphaFoldDB" id="A0A3P1T6K1"/>
<sequence length="336" mass="35898">MNPHPPVSVIMPVRNEERHLASAVAEVLAQEYPGQLEVVLAVGPSTDRTRGIAEELAAGDARITVVANPTGFTPAGLNVALRAARHDIIVRVDGHAELSDGYITTAVRLLRETGAANVGGRMEAHGRTPFEQAVAAAYNSPLGLGGGGFHLAETPAGPAETVFLGVFRREALEQVGGFDEALHRAQDWELNHRLRTAGLLVYYSPELRVVYRPRSGLRALATQFFRTGQWRREVIRRHPETASVRYLAPPVVAASSLLGLVSGTLGILLRAPLLITGLIAPGAYLAFLGYATTTMPTVSRAARLRLPVVLATMHFAWGLGFLRGLRGGAAAPRVPG</sequence>
<accession>A0A3P1T6K1</accession>
<dbReference type="PANTHER" id="PTHR43685">
    <property type="entry name" value="GLYCOSYLTRANSFERASE"/>
    <property type="match status" value="1"/>
</dbReference>
<dbReference type="Gene3D" id="3.90.550.10">
    <property type="entry name" value="Spore Coat Polysaccharide Biosynthesis Protein SpsA, Chain A"/>
    <property type="match status" value="1"/>
</dbReference>
<dbReference type="InterPro" id="IPR029044">
    <property type="entry name" value="Nucleotide-diphossugar_trans"/>
</dbReference>
<evidence type="ECO:0000259" key="2">
    <source>
        <dbReference type="Pfam" id="PF00535"/>
    </source>
</evidence>
<evidence type="ECO:0000313" key="4">
    <source>
        <dbReference type="Proteomes" id="UP000280819"/>
    </source>
</evidence>
<dbReference type="InterPro" id="IPR050834">
    <property type="entry name" value="Glycosyltransf_2"/>
</dbReference>
<dbReference type="Pfam" id="PF00535">
    <property type="entry name" value="Glycos_transf_2"/>
    <property type="match status" value="1"/>
</dbReference>
<feature type="transmembrane region" description="Helical" evidence="1">
    <location>
        <begin position="304"/>
        <end position="322"/>
    </location>
</feature>
<dbReference type="InterPro" id="IPR001173">
    <property type="entry name" value="Glyco_trans_2-like"/>
</dbReference>
<keyword evidence="1" id="KW-0812">Transmembrane</keyword>
<name>A0A3P1T6K1_9ACTN</name>
<reference evidence="3 4" key="1">
    <citation type="submission" date="2018-11" db="EMBL/GenBank/DDBJ databases">
        <title>Genomes From Bacteria Associated with the Canine Oral Cavity: a Test Case for Automated Genome-Based Taxonomic Assignment.</title>
        <authorList>
            <person name="Coil D.A."/>
            <person name="Jospin G."/>
            <person name="Darling A.E."/>
            <person name="Wallis C."/>
            <person name="Davis I.J."/>
            <person name="Harris S."/>
            <person name="Eisen J.A."/>
            <person name="Holcombe L.J."/>
            <person name="O'Flynn C."/>
        </authorList>
    </citation>
    <scope>NUCLEOTIDE SEQUENCE [LARGE SCALE GENOMIC DNA]</scope>
    <source>
        <strain evidence="3 4">OH887_COT-365</strain>
    </source>
</reference>
<comment type="caution">
    <text evidence="3">The sequence shown here is derived from an EMBL/GenBank/DDBJ whole genome shotgun (WGS) entry which is preliminary data.</text>
</comment>
<evidence type="ECO:0000256" key="1">
    <source>
        <dbReference type="SAM" id="Phobius"/>
    </source>
</evidence>
<dbReference type="GO" id="GO:0016740">
    <property type="term" value="F:transferase activity"/>
    <property type="evidence" value="ECO:0007669"/>
    <property type="project" value="UniProtKB-KW"/>
</dbReference>
<dbReference type="RefSeq" id="WP_124845333.1">
    <property type="nucleotide sequence ID" value="NZ_RQZG01000014.1"/>
</dbReference>
<keyword evidence="1" id="KW-0472">Membrane</keyword>
<dbReference type="OrthoDB" id="1757142at2"/>
<protein>
    <submittedName>
        <fullName evidence="3">Glycosyltransferase family 2 protein</fullName>
    </submittedName>
</protein>
<feature type="transmembrane region" description="Helical" evidence="1">
    <location>
        <begin position="273"/>
        <end position="292"/>
    </location>
</feature>
<organism evidence="3 4">
    <name type="scientific">Arachnia propionica</name>
    <dbReference type="NCBI Taxonomy" id="1750"/>
    <lineage>
        <taxon>Bacteria</taxon>
        <taxon>Bacillati</taxon>
        <taxon>Actinomycetota</taxon>
        <taxon>Actinomycetes</taxon>
        <taxon>Propionibacteriales</taxon>
        <taxon>Propionibacteriaceae</taxon>
        <taxon>Arachnia</taxon>
    </lineage>
</organism>
<feature type="domain" description="Glycosyltransferase 2-like" evidence="2">
    <location>
        <begin position="8"/>
        <end position="174"/>
    </location>
</feature>
<keyword evidence="1" id="KW-1133">Transmembrane helix</keyword>
<dbReference type="PANTHER" id="PTHR43685:SF14">
    <property type="entry name" value="GLYCOSYLTRANSFERASE 2-LIKE DOMAIN-CONTAINING PROTEIN"/>
    <property type="match status" value="1"/>
</dbReference>
<proteinExistence type="predicted"/>
<dbReference type="EMBL" id="RQZG01000014">
    <property type="protein sequence ID" value="RRD04033.1"/>
    <property type="molecule type" value="Genomic_DNA"/>
</dbReference>
<keyword evidence="3" id="KW-0808">Transferase</keyword>
<dbReference type="Proteomes" id="UP000280819">
    <property type="component" value="Unassembled WGS sequence"/>
</dbReference>
<gene>
    <name evidence="3" type="ORF">EII34_11655</name>
</gene>
<dbReference type="CDD" id="cd02525">
    <property type="entry name" value="Succinoglycan_BP_ExoA"/>
    <property type="match status" value="1"/>
</dbReference>
<dbReference type="SUPFAM" id="SSF53448">
    <property type="entry name" value="Nucleotide-diphospho-sugar transferases"/>
    <property type="match status" value="1"/>
</dbReference>
<evidence type="ECO:0000313" key="3">
    <source>
        <dbReference type="EMBL" id="RRD04033.1"/>
    </source>
</evidence>